<dbReference type="Proteomes" id="UP000245137">
    <property type="component" value="Unassembled WGS sequence"/>
</dbReference>
<dbReference type="RefSeq" id="WP_108915971.1">
    <property type="nucleotide sequence ID" value="NZ_BGJY01000006.1"/>
</dbReference>
<accession>A0A2U1SUN3</accession>
<name>A0A2U1SUN3_METSR</name>
<reference evidence="1 2" key="1">
    <citation type="journal article" date="2018" name="Appl. Microbiol. Biotechnol.">
        <title>Co-cultivation of the strictly anaerobic methanogen Methanosarcina barkeri with aerobic methanotrophs in an oxygen-limited membrane bioreactor.</title>
        <authorList>
            <person name="In 't Zandt M.H."/>
            <person name="van den Bosch T.J.M."/>
            <person name="Rijkers R."/>
            <person name="van Kessel M.A.H.J."/>
            <person name="Jetten M.S.M."/>
            <person name="Welte C.U."/>
        </authorList>
    </citation>
    <scope>NUCLEOTIDE SEQUENCE [LARGE SCALE GENOMIC DNA]</scope>
    <source>
        <strain evidence="1 2">DSM 17706</strain>
    </source>
</reference>
<dbReference type="OrthoDB" id="8453012at2"/>
<evidence type="ECO:0000313" key="2">
    <source>
        <dbReference type="Proteomes" id="UP000245137"/>
    </source>
</evidence>
<organism evidence="1 2">
    <name type="scientific">Methylosinus sporium</name>
    <dbReference type="NCBI Taxonomy" id="428"/>
    <lineage>
        <taxon>Bacteria</taxon>
        <taxon>Pseudomonadati</taxon>
        <taxon>Pseudomonadota</taxon>
        <taxon>Alphaproteobacteria</taxon>
        <taxon>Hyphomicrobiales</taxon>
        <taxon>Methylocystaceae</taxon>
        <taxon>Methylosinus</taxon>
    </lineage>
</organism>
<comment type="caution">
    <text evidence="1">The sequence shown here is derived from an EMBL/GenBank/DDBJ whole genome shotgun (WGS) entry which is preliminary data.</text>
</comment>
<evidence type="ECO:0000313" key="1">
    <source>
        <dbReference type="EMBL" id="PWB95299.1"/>
    </source>
</evidence>
<dbReference type="AlphaFoldDB" id="A0A2U1SUN3"/>
<protein>
    <submittedName>
        <fullName evidence="1">Uncharacterized protein</fullName>
    </submittedName>
</protein>
<dbReference type="EMBL" id="PUIV01000003">
    <property type="protein sequence ID" value="PWB95299.1"/>
    <property type="molecule type" value="Genomic_DNA"/>
</dbReference>
<sequence>MAKFYFAAVETEEGLRAELKIATPYSLAADVFDPSESFADYEAKLDGALRELERTRDEARAWFAKHNGGAAAGGAAR</sequence>
<proteinExistence type="predicted"/>
<gene>
    <name evidence="1" type="ORF">C5689_03945</name>
</gene>
<keyword evidence="2" id="KW-1185">Reference proteome</keyword>